<evidence type="ECO:0000313" key="2">
    <source>
        <dbReference type="EMBL" id="KAF0555490.1"/>
    </source>
</evidence>
<dbReference type="OrthoDB" id="2428084at2759"/>
<dbReference type="AlphaFoldDB" id="A0A8H4EUM0"/>
<accession>A0A8H4EUM0</accession>
<evidence type="ECO:0008006" key="4">
    <source>
        <dbReference type="Google" id="ProtNLM"/>
    </source>
</evidence>
<dbReference type="Proteomes" id="UP000439903">
    <property type="component" value="Unassembled WGS sequence"/>
</dbReference>
<evidence type="ECO:0000256" key="1">
    <source>
        <dbReference type="SAM" id="SignalP"/>
    </source>
</evidence>
<keyword evidence="1" id="KW-0732">Signal</keyword>
<organism evidence="2 3">
    <name type="scientific">Gigaspora margarita</name>
    <dbReference type="NCBI Taxonomy" id="4874"/>
    <lineage>
        <taxon>Eukaryota</taxon>
        <taxon>Fungi</taxon>
        <taxon>Fungi incertae sedis</taxon>
        <taxon>Mucoromycota</taxon>
        <taxon>Glomeromycotina</taxon>
        <taxon>Glomeromycetes</taxon>
        <taxon>Diversisporales</taxon>
        <taxon>Gigasporaceae</taxon>
        <taxon>Gigaspora</taxon>
    </lineage>
</organism>
<feature type="chain" id="PRO_5034757088" description="Secreted protein" evidence="1">
    <location>
        <begin position="23"/>
        <end position="117"/>
    </location>
</feature>
<feature type="signal peptide" evidence="1">
    <location>
        <begin position="1"/>
        <end position="22"/>
    </location>
</feature>
<comment type="caution">
    <text evidence="2">The sequence shown here is derived from an EMBL/GenBank/DDBJ whole genome shotgun (WGS) entry which is preliminary data.</text>
</comment>
<evidence type="ECO:0000313" key="3">
    <source>
        <dbReference type="Proteomes" id="UP000439903"/>
    </source>
</evidence>
<gene>
    <name evidence="2" type="ORF">F8M41_017213</name>
</gene>
<reference evidence="2 3" key="1">
    <citation type="journal article" date="2019" name="Environ. Microbiol.">
        <title>At the nexus of three kingdoms: the genome of the mycorrhizal fungus Gigaspora margarita provides insights into plant, endobacterial and fungal interactions.</title>
        <authorList>
            <person name="Venice F."/>
            <person name="Ghignone S."/>
            <person name="Salvioli di Fossalunga A."/>
            <person name="Amselem J."/>
            <person name="Novero M."/>
            <person name="Xianan X."/>
            <person name="Sedzielewska Toro K."/>
            <person name="Morin E."/>
            <person name="Lipzen A."/>
            <person name="Grigoriev I.V."/>
            <person name="Henrissat B."/>
            <person name="Martin F.M."/>
            <person name="Bonfante P."/>
        </authorList>
    </citation>
    <scope>NUCLEOTIDE SEQUENCE [LARGE SCALE GENOMIC DNA]</scope>
    <source>
        <strain evidence="2 3">BEG34</strain>
    </source>
</reference>
<keyword evidence="3" id="KW-1185">Reference proteome</keyword>
<proteinExistence type="predicted"/>
<dbReference type="EMBL" id="WTPW01000040">
    <property type="protein sequence ID" value="KAF0555490.1"/>
    <property type="molecule type" value="Genomic_DNA"/>
</dbReference>
<name>A0A8H4EUM0_GIGMA</name>
<sequence>MQLSILTHIIIIFSMIVHITQAYTLTVELNFVAVCHLYVTDCNGKVLRNPGWKDCSNNRWFWYEAPDSIYCLHAYHRTNPHDNRYCSATNNACFSVRGNLMEGWDIYRCDEGNPCTS</sequence>
<protein>
    <recommendedName>
        <fullName evidence="4">Secreted protein</fullName>
    </recommendedName>
</protein>